<dbReference type="RefSeq" id="WP_100388622.1">
    <property type="nucleotide sequence ID" value="NZ_BMZU01000001.1"/>
</dbReference>
<feature type="region of interest" description="Disordered" evidence="1">
    <location>
        <begin position="1"/>
        <end position="21"/>
    </location>
</feature>
<keyword evidence="3" id="KW-1185">Reference proteome</keyword>
<organism evidence="2 3">
    <name type="scientific">Salinibacterium amurskyense</name>
    <dbReference type="NCBI Taxonomy" id="205941"/>
    <lineage>
        <taxon>Bacteria</taxon>
        <taxon>Bacillati</taxon>
        <taxon>Actinomycetota</taxon>
        <taxon>Actinomycetes</taxon>
        <taxon>Micrococcales</taxon>
        <taxon>Microbacteriaceae</taxon>
        <taxon>Salinibacterium</taxon>
    </lineage>
</organism>
<dbReference type="SUPFAM" id="SSF53474">
    <property type="entry name" value="alpha/beta-Hydrolases"/>
    <property type="match status" value="1"/>
</dbReference>
<accession>A0A2M9D8D0</accession>
<name>A0A2M9D8D0_9MICO</name>
<protein>
    <recommendedName>
        <fullName evidence="4">AB hydrolase-1 domain-containing protein</fullName>
    </recommendedName>
</protein>
<feature type="compositionally biased region" description="Polar residues" evidence="1">
    <location>
        <begin position="1"/>
        <end position="10"/>
    </location>
</feature>
<dbReference type="AlphaFoldDB" id="A0A2M9D8D0"/>
<evidence type="ECO:0008006" key="4">
    <source>
        <dbReference type="Google" id="ProtNLM"/>
    </source>
</evidence>
<dbReference type="PANTHER" id="PTHR42103">
    <property type="entry name" value="ALPHA/BETA-HYDROLASES SUPERFAMILY PROTEIN"/>
    <property type="match status" value="1"/>
</dbReference>
<dbReference type="OrthoDB" id="4854783at2"/>
<dbReference type="EMBL" id="PGFH01000001">
    <property type="protein sequence ID" value="PJJ81985.1"/>
    <property type="molecule type" value="Genomic_DNA"/>
</dbReference>
<dbReference type="InterPro" id="IPR029058">
    <property type="entry name" value="AB_hydrolase_fold"/>
</dbReference>
<evidence type="ECO:0000313" key="3">
    <source>
        <dbReference type="Proteomes" id="UP000231742"/>
    </source>
</evidence>
<dbReference type="Proteomes" id="UP000231742">
    <property type="component" value="Unassembled WGS sequence"/>
</dbReference>
<dbReference type="PANTHER" id="PTHR42103:SF2">
    <property type="entry name" value="AB HYDROLASE-1 DOMAIN-CONTAINING PROTEIN"/>
    <property type="match status" value="1"/>
</dbReference>
<reference evidence="2 3" key="1">
    <citation type="submission" date="2017-11" db="EMBL/GenBank/DDBJ databases">
        <title>Genomic Encyclopedia of Archaeal and Bacterial Type Strains, Phase II (KMG-II): From Individual Species to Whole Genera.</title>
        <authorList>
            <person name="Goeker M."/>
        </authorList>
    </citation>
    <scope>NUCLEOTIDE SEQUENCE [LARGE SCALE GENOMIC DNA]</scope>
    <source>
        <strain evidence="2 3">DSM 16400</strain>
    </source>
</reference>
<gene>
    <name evidence="2" type="ORF">CLV85_1171</name>
</gene>
<dbReference type="Gene3D" id="3.40.50.1820">
    <property type="entry name" value="alpha/beta hydrolase"/>
    <property type="match status" value="1"/>
</dbReference>
<evidence type="ECO:0000256" key="1">
    <source>
        <dbReference type="SAM" id="MobiDB-lite"/>
    </source>
</evidence>
<sequence>MSEISPNDETATPPEAEPIRGATELPAVRENIELHTDDGLTLVGELSLPESGHIAATLVTLHPLPTAGGFMDSHIIRKAAARLPALADVAVLRFNFRGVTSPRGTSEGSFGEGTLEELDLAAAMDFVRERELPHVWLLGWSFGTEVTLKYGLQHPITGAILLSPPLHRATADDVAAWAGNDRRLVAVIPELDDYLRPAEAAERFSSVPELEFVAVEGGKHLWVGETQTYRVLTEVVERLNPVVLPLPRTWPPESPSVV</sequence>
<comment type="caution">
    <text evidence="2">The sequence shown here is derived from an EMBL/GenBank/DDBJ whole genome shotgun (WGS) entry which is preliminary data.</text>
</comment>
<evidence type="ECO:0000313" key="2">
    <source>
        <dbReference type="EMBL" id="PJJ81985.1"/>
    </source>
</evidence>
<proteinExistence type="predicted"/>